<sequence>MVVSRSSRSATAPAANSGTAERFEHKGPTVPLDPEQRSRLLTAKARTLVADHLGDSSAPDSELIVGSFPGGATVRVGTRGWVLLDAGAERGFGAALAWSRRGELESLDIIADSETVAGIMARRATAFADPPRVWQAVGRKLVEAVPAGIAAPVEPPAVARQLVGMLLDAGVEVTVEHGEIRGELRGLEVARIVVDDGVARVEVGVGRHDREAFTMVHGNLPTPAALASVVQSVAVHRRSDAEAHPLRQLAPEAWLRWRMIAEPSFVGAAELRPVEPPIPRESVKDTLAAMAFGVDPDGRPVMVACSVGIDLDVVPSAADARLGLDPEARLVIVLPERDNHPVTRSLAASLVHPAEIVGIAGDWRVFPGDVTQ</sequence>
<evidence type="ECO:0000256" key="1">
    <source>
        <dbReference type="SAM" id="MobiDB-lite"/>
    </source>
</evidence>
<evidence type="ECO:0000313" key="2">
    <source>
        <dbReference type="EMBL" id="CAB4598075.1"/>
    </source>
</evidence>
<dbReference type="EMBL" id="CAEZUP010000004">
    <property type="protein sequence ID" value="CAB4598075.1"/>
    <property type="molecule type" value="Genomic_DNA"/>
</dbReference>
<gene>
    <name evidence="2" type="ORF">UFOPK1835_00191</name>
</gene>
<accession>A0A6J6GGL7</accession>
<feature type="compositionally biased region" description="Low complexity" evidence="1">
    <location>
        <begin position="1"/>
        <end position="17"/>
    </location>
</feature>
<feature type="region of interest" description="Disordered" evidence="1">
    <location>
        <begin position="1"/>
        <end position="36"/>
    </location>
</feature>
<reference evidence="2" key="1">
    <citation type="submission" date="2020-05" db="EMBL/GenBank/DDBJ databases">
        <authorList>
            <person name="Chiriac C."/>
            <person name="Salcher M."/>
            <person name="Ghai R."/>
            <person name="Kavagutti S V."/>
        </authorList>
    </citation>
    <scope>NUCLEOTIDE SEQUENCE</scope>
</reference>
<proteinExistence type="predicted"/>
<name>A0A6J6GGL7_9ZZZZ</name>
<dbReference type="AlphaFoldDB" id="A0A6J6GGL7"/>
<protein>
    <submittedName>
        <fullName evidence="2">Unannotated protein</fullName>
    </submittedName>
</protein>
<organism evidence="2">
    <name type="scientific">freshwater metagenome</name>
    <dbReference type="NCBI Taxonomy" id="449393"/>
    <lineage>
        <taxon>unclassified sequences</taxon>
        <taxon>metagenomes</taxon>
        <taxon>ecological metagenomes</taxon>
    </lineage>
</organism>